<dbReference type="InterPro" id="IPR016494">
    <property type="entry name" value="5_3_exoribonuclease_1"/>
</dbReference>
<dbReference type="FunCoup" id="E4URR6">
    <property type="interactions" value="867"/>
</dbReference>
<comment type="function">
    <text evidence="5">Multifunctional protein that exhibits several independent functions at different levels of the cellular processes. 5'-3' exonuclease component of the nonsense-mediated mRNA decay (NMD) which is a highly conserved mRNA degradation pathway, an RNA surveillance system whose role is to identify and rid cells of mRNA with premature termination codons and thus prevents accumulation of potentially harmful truncated proteins.</text>
</comment>
<dbReference type="CDD" id="cd18673">
    <property type="entry name" value="PIN_XRN1-2-like"/>
    <property type="match status" value="1"/>
</dbReference>
<feature type="compositionally biased region" description="Low complexity" evidence="6">
    <location>
        <begin position="1414"/>
        <end position="1424"/>
    </location>
</feature>
<dbReference type="GeneID" id="10029306"/>
<gene>
    <name evidence="12" type="ORF">MGYG_04190</name>
</gene>
<evidence type="ECO:0000259" key="11">
    <source>
        <dbReference type="Pfam" id="PF18334"/>
    </source>
</evidence>
<dbReference type="InterPro" id="IPR040992">
    <property type="entry name" value="XRN1_D1"/>
</dbReference>
<evidence type="ECO:0000256" key="6">
    <source>
        <dbReference type="SAM" id="MobiDB-lite"/>
    </source>
</evidence>
<dbReference type="InterPro" id="IPR047008">
    <property type="entry name" value="XRN1_SH3_sf"/>
</dbReference>
<comment type="similarity">
    <text evidence="4 5">Belongs to the 5'-3' exonuclease family.</text>
</comment>
<protein>
    <recommendedName>
        <fullName evidence="5">5'-3' exoribonuclease 1</fullName>
        <ecNumber evidence="5">3.1.13.-</ecNumber>
    </recommendedName>
</protein>
<evidence type="ECO:0000256" key="2">
    <source>
        <dbReference type="ARBA" id="ARBA00022801"/>
    </source>
</evidence>
<feature type="domain" description="5'-3' exoribonuclease 1 D1" evidence="10">
    <location>
        <begin position="721"/>
        <end position="908"/>
    </location>
</feature>
<evidence type="ECO:0000313" key="12">
    <source>
        <dbReference type="EMBL" id="EFR01188.1"/>
    </source>
</evidence>
<keyword evidence="5" id="KW-0963">Cytoplasm</keyword>
<dbReference type="Pfam" id="PF18129">
    <property type="entry name" value="SH3_12"/>
    <property type="match status" value="1"/>
</dbReference>
<dbReference type="InterPro" id="IPR027073">
    <property type="entry name" value="5_3_exoribonuclease"/>
</dbReference>
<comment type="subcellular location">
    <subcellularLocation>
        <location evidence="5">Cytoplasm</location>
    </subcellularLocation>
</comment>
<feature type="region of interest" description="Disordered" evidence="6">
    <location>
        <begin position="1251"/>
        <end position="1424"/>
    </location>
</feature>
<feature type="domain" description="Exoribonuclease Xrn1 D2/D3" evidence="11">
    <location>
        <begin position="912"/>
        <end position="1135"/>
    </location>
</feature>
<dbReference type="GO" id="GO:0016075">
    <property type="term" value="P:rRNA catabolic process"/>
    <property type="evidence" value="ECO:0007669"/>
    <property type="project" value="TreeGrafter"/>
</dbReference>
<dbReference type="Gene3D" id="2.30.30.750">
    <property type="match status" value="1"/>
</dbReference>
<reference evidence="13" key="1">
    <citation type="journal article" date="2012" name="MBio">
        <title>Comparative genome analysis of Trichophyton rubrum and related dermatophytes reveals candidate genes involved in infection.</title>
        <authorList>
            <person name="Martinez D.A."/>
            <person name="Oliver B.G."/>
            <person name="Graeser Y."/>
            <person name="Goldberg J.M."/>
            <person name="Li W."/>
            <person name="Martinez-Rossi N.M."/>
            <person name="Monod M."/>
            <person name="Shelest E."/>
            <person name="Barton R.C."/>
            <person name="Birch E."/>
            <person name="Brakhage A.A."/>
            <person name="Chen Z."/>
            <person name="Gurr S.J."/>
            <person name="Heiman D."/>
            <person name="Heitman J."/>
            <person name="Kosti I."/>
            <person name="Rossi A."/>
            <person name="Saif S."/>
            <person name="Samalova M."/>
            <person name="Saunders C.W."/>
            <person name="Shea T."/>
            <person name="Summerbell R.C."/>
            <person name="Xu J."/>
            <person name="Young S."/>
            <person name="Zeng Q."/>
            <person name="Birren B.W."/>
            <person name="Cuomo C.A."/>
            <person name="White T.C."/>
        </authorList>
    </citation>
    <scope>NUCLEOTIDE SEQUENCE [LARGE SCALE GENOMIC DNA]</scope>
    <source>
        <strain evidence="13">ATCC MYA-4604 / CBS 118893</strain>
    </source>
</reference>
<evidence type="ECO:0000259" key="8">
    <source>
        <dbReference type="Pfam" id="PF17846"/>
    </source>
</evidence>
<dbReference type="Gene3D" id="2.170.260.40">
    <property type="match status" value="1"/>
</dbReference>
<dbReference type="InterPro" id="IPR041106">
    <property type="entry name" value="XRN1_D2_D3"/>
</dbReference>
<feature type="compositionally biased region" description="Polar residues" evidence="6">
    <location>
        <begin position="1283"/>
        <end position="1298"/>
    </location>
</feature>
<dbReference type="PIRSF" id="PIRSF006743">
    <property type="entry name" value="Exonuclease_Xnr1"/>
    <property type="match status" value="1"/>
</dbReference>
<dbReference type="InParanoid" id="E4URR6"/>
<evidence type="ECO:0000259" key="10">
    <source>
        <dbReference type="Pfam" id="PF18332"/>
    </source>
</evidence>
<accession>E4URR6</accession>
<keyword evidence="5" id="KW-0866">Nonsense-mediated mRNA decay</keyword>
<dbReference type="EC" id="3.1.13.-" evidence="5"/>
<dbReference type="GO" id="GO:0000184">
    <property type="term" value="P:nuclear-transcribed mRNA catabolic process, nonsense-mediated decay"/>
    <property type="evidence" value="ECO:0007669"/>
    <property type="project" value="UniProtKB-KW"/>
</dbReference>
<dbReference type="GO" id="GO:0003723">
    <property type="term" value="F:RNA binding"/>
    <property type="evidence" value="ECO:0007669"/>
    <property type="project" value="UniProtKB-KW"/>
</dbReference>
<keyword evidence="3 5" id="KW-0269">Exonuclease</keyword>
<feature type="domain" description="Xrn1 N-terminal" evidence="7">
    <location>
        <begin position="1"/>
        <end position="227"/>
    </location>
</feature>
<evidence type="ECO:0000256" key="1">
    <source>
        <dbReference type="ARBA" id="ARBA00022722"/>
    </source>
</evidence>
<evidence type="ECO:0000313" key="13">
    <source>
        <dbReference type="Proteomes" id="UP000002669"/>
    </source>
</evidence>
<dbReference type="Pfam" id="PF03159">
    <property type="entry name" value="XRN_N"/>
    <property type="match status" value="1"/>
</dbReference>
<evidence type="ECO:0000256" key="5">
    <source>
        <dbReference type="PIRNR" id="PIRNR006743"/>
    </source>
</evidence>
<dbReference type="InterPro" id="IPR047007">
    <property type="entry name" value="XRN1_D1_sf"/>
</dbReference>
<keyword evidence="5" id="KW-0694">RNA-binding</keyword>
<dbReference type="EMBL" id="DS989824">
    <property type="protein sequence ID" value="EFR01188.1"/>
    <property type="molecule type" value="Genomic_DNA"/>
</dbReference>
<name>E4URR6_ARTGP</name>
<dbReference type="FunFam" id="3.40.50.12390:FF:000002">
    <property type="entry name" value="5'-3' exoribonuclease 1"/>
    <property type="match status" value="1"/>
</dbReference>
<dbReference type="InterPro" id="IPR014722">
    <property type="entry name" value="Rib_uL2_dom2"/>
</dbReference>
<dbReference type="VEuPathDB" id="FungiDB:MGYG_04190"/>
<dbReference type="Gene3D" id="2.30.30.30">
    <property type="match status" value="1"/>
</dbReference>
<dbReference type="InterPro" id="IPR041412">
    <property type="entry name" value="Xrn1_helical"/>
</dbReference>
<dbReference type="Gene3D" id="1.25.40.1050">
    <property type="match status" value="1"/>
</dbReference>
<dbReference type="Pfam" id="PF17846">
    <property type="entry name" value="XRN_M"/>
    <property type="match status" value="1"/>
</dbReference>
<dbReference type="GO" id="GO:0004534">
    <property type="term" value="F:5'-3' RNA exonuclease activity"/>
    <property type="evidence" value="ECO:0007669"/>
    <property type="project" value="UniProtKB-ARBA"/>
</dbReference>
<dbReference type="InterPro" id="IPR041385">
    <property type="entry name" value="SH3_12"/>
</dbReference>
<dbReference type="GO" id="GO:0005737">
    <property type="term" value="C:cytoplasm"/>
    <property type="evidence" value="ECO:0007669"/>
    <property type="project" value="UniProtKB-SubCell"/>
</dbReference>
<dbReference type="PANTHER" id="PTHR12341">
    <property type="entry name" value="5'-&gt;3' EXORIBONUCLEASE"/>
    <property type="match status" value="1"/>
</dbReference>
<dbReference type="GO" id="GO:0005634">
    <property type="term" value="C:nucleus"/>
    <property type="evidence" value="ECO:0007669"/>
    <property type="project" value="TreeGrafter"/>
</dbReference>
<dbReference type="HOGENOM" id="CLU_001581_1_2_1"/>
<keyword evidence="2 5" id="KW-0378">Hydrolase</keyword>
<dbReference type="OrthoDB" id="372487at2759"/>
<dbReference type="Pfam" id="PF18332">
    <property type="entry name" value="XRN1_D1"/>
    <property type="match status" value="1"/>
</dbReference>
<evidence type="ECO:0000259" key="9">
    <source>
        <dbReference type="Pfam" id="PF18129"/>
    </source>
</evidence>
<dbReference type="STRING" id="535722.E4URR6"/>
<proteinExistence type="inferred from homology"/>
<keyword evidence="13" id="KW-1185">Reference proteome</keyword>
<dbReference type="Proteomes" id="UP000002669">
    <property type="component" value="Unassembled WGS sequence"/>
</dbReference>
<evidence type="ECO:0000259" key="7">
    <source>
        <dbReference type="Pfam" id="PF03159"/>
    </source>
</evidence>
<dbReference type="PANTHER" id="PTHR12341:SF7">
    <property type="entry name" value="5'-3' EXORIBONUCLEASE 1"/>
    <property type="match status" value="1"/>
</dbReference>
<feature type="domain" description="5'-3' exoribonuclease 1 SH3-like" evidence="9">
    <location>
        <begin position="1153"/>
        <end position="1223"/>
    </location>
</feature>
<organism evidence="13">
    <name type="scientific">Arthroderma gypseum (strain ATCC MYA-4604 / CBS 118893)</name>
    <name type="common">Microsporum gypseum</name>
    <dbReference type="NCBI Taxonomy" id="535722"/>
    <lineage>
        <taxon>Eukaryota</taxon>
        <taxon>Fungi</taxon>
        <taxon>Dikarya</taxon>
        <taxon>Ascomycota</taxon>
        <taxon>Pezizomycotina</taxon>
        <taxon>Eurotiomycetes</taxon>
        <taxon>Eurotiomycetidae</taxon>
        <taxon>Onygenales</taxon>
        <taxon>Arthrodermataceae</taxon>
        <taxon>Nannizzia</taxon>
    </lineage>
</organism>
<sequence>MGVPKFFRWLSERYPAISQLIAENRIPEFDCLYLDMNGIIHNCTHKDSDSPTFRMTEDKMFIAIFNYIEHLFGKIKPKRLFFMAIDGVAPRAKMNQQRARRFRTALDAELAKERAIKEGIEMPKEDAFDSNCITPGTEFMAKLTKQLKYFVNKKVSEDAEWQGVEVVLSGHEVPGEGEHKIMEYIRQAKAQPEYDPNMRHCLYGLDADLIMLGLLSHDPHFCLLREEVTFGRQSQKKSKELEHQNFYLLHLCIVREYLELEFQELKLDGALQFPFDMERIIDDFILMAFFVGNDFLPNLPNLHINEGALAWMFKVYKEILPKLGGYVNEHGKINMERLRTLLAALSDVEFRFFEAEYSDARWLKSKTLDGDQTPTLPDKPNVLTITPAQKHIFNRIKKYVTHRPMDEAGQPVPLDLSPSLPARDRKFVEQLADSLHLKWSSILNQHEERFLRVQLPANDDDEDDDDDDESQIAILRVLKKYENAKVKEPTAEDAQMAAEKKYENKFQDWKDKYYKGKFGWGLENAEEMRKLTENYVQGLQWVLFYYYRGVASWPWFYRYHYAPMISDIHLGLGADVDFKLGQPFFPFQQLMGVLPDRSKKIVPVAFHSLMTTPESPIIDFYPRDFELDMNGKKMEWEAVVKIPFIEEERLLKAMATKEHLLTPDEKARNSFGVTLKFTYSPDVEFLYPSSLPGIFPDVSRCRCIENVFELPTMEGLDPYVGLVEGVKIGAEALYGFPSLQTLQQTGQLGFHGVCVFQQESRNESMVVTISDPEIVGNTADAKAKLGKRVHVGYPFLQEAKVVCVSDELFDYVQVDGEEHVVAIPHTPTQINQWKKKAERIESYYSKRLGMVIGDVETIVRVEMLKGLTKTADGATVKEFTEIPGVETEYAAQIIVDSVVSEDLRFIERAAVPIENEFPEGARAFFLGEYNYGAPVHVTGHEDGKLSGLLSAVKGKEPEFGREHVMNAEKLSRYTPSFAIARNLRLSPLTLAKITSSFSVNMDGTRVNLGLNLKFEAKKLKVLGYSRRGNSGWEFSEKAIGLLQDYMIKFPDFIAGIQRKPQGDVFEPSDFYPADIAKDKIKEIQAWLKSIESKSFERVPLEAEQLDSSVVQAIEKSADELSQTRPTPVAQKIRGVPRNALLKPADAEHRLNNQHFQLGDRVLYAQDSGKVPIASRGTVVGLTRTSRNLLLDVLFDVSFMSGTTLADRCSPFRGSTVPSSSVLNLTNRQLIALSRATAQNKEQAREQHLPLHAAPQGTGGMAQLKDAPAPPPLMNSYRGAAAGQPSNGKPNGAPASSNWRGRGRGALPIRNHATPEGTHGFGRGRGNANSHSPRRGNGPPSRGSGRGGYVNVESMNPDAGVVNHNPNFRPRPYNTVPPPASLSQPTGRGRGQRGRGRGTGNGVPRAGRGRGRGAHAGASAGETTA</sequence>
<feature type="domain" description="Xrn1 helical" evidence="8">
    <location>
        <begin position="275"/>
        <end position="671"/>
    </location>
</feature>
<dbReference type="Pfam" id="PF18334">
    <property type="entry name" value="XRN1_D2_D3"/>
    <property type="match status" value="1"/>
</dbReference>
<evidence type="ECO:0000256" key="4">
    <source>
        <dbReference type="ARBA" id="ARBA00038299"/>
    </source>
</evidence>
<dbReference type="RefSeq" id="XP_003174018.1">
    <property type="nucleotide sequence ID" value="XM_003173970.1"/>
</dbReference>
<dbReference type="InterPro" id="IPR004859">
    <property type="entry name" value="Xrn1_N"/>
</dbReference>
<dbReference type="Gene3D" id="3.40.50.12390">
    <property type="match status" value="2"/>
</dbReference>
<evidence type="ECO:0000256" key="3">
    <source>
        <dbReference type="ARBA" id="ARBA00022839"/>
    </source>
</evidence>
<keyword evidence="1 5" id="KW-0540">Nuclease</keyword>
<dbReference type="eggNOG" id="KOG2045">
    <property type="taxonomic scope" value="Eukaryota"/>
</dbReference>
<dbReference type="OMA" id="VASWPWF"/>